<evidence type="ECO:0000313" key="2">
    <source>
        <dbReference type="Proteomes" id="UP001589793"/>
    </source>
</evidence>
<name>A0ABV6RC77_9MICO</name>
<keyword evidence="2" id="KW-1185">Reference proteome</keyword>
<dbReference type="EMBL" id="JBHLSV010000013">
    <property type="protein sequence ID" value="MFC0674586.1"/>
    <property type="molecule type" value="Genomic_DNA"/>
</dbReference>
<proteinExistence type="predicted"/>
<comment type="caution">
    <text evidence="1">The sequence shown here is derived from an EMBL/GenBank/DDBJ whole genome shotgun (WGS) entry which is preliminary data.</text>
</comment>
<sequence length="72" mass="7655">MTDALVRPLRMHVAGCLVVTHPVPQRPEGGPYPPGARRDVATNGLRRVLREAGLGDLDEEEAMALAIGSEPA</sequence>
<dbReference type="Proteomes" id="UP001589793">
    <property type="component" value="Unassembled WGS sequence"/>
</dbReference>
<protein>
    <submittedName>
        <fullName evidence="1">Uncharacterized protein</fullName>
    </submittedName>
</protein>
<gene>
    <name evidence="1" type="ORF">ACFFF6_11530</name>
</gene>
<organism evidence="1 2">
    <name type="scientific">Brachybacterium hainanense</name>
    <dbReference type="NCBI Taxonomy" id="1541174"/>
    <lineage>
        <taxon>Bacteria</taxon>
        <taxon>Bacillati</taxon>
        <taxon>Actinomycetota</taxon>
        <taxon>Actinomycetes</taxon>
        <taxon>Micrococcales</taxon>
        <taxon>Dermabacteraceae</taxon>
        <taxon>Brachybacterium</taxon>
    </lineage>
</organism>
<reference evidence="1 2" key="1">
    <citation type="submission" date="2024-09" db="EMBL/GenBank/DDBJ databases">
        <authorList>
            <person name="Sun Q."/>
            <person name="Mori K."/>
        </authorList>
    </citation>
    <scope>NUCLEOTIDE SEQUENCE [LARGE SCALE GENOMIC DNA]</scope>
    <source>
        <strain evidence="1 2">CICC 10874</strain>
    </source>
</reference>
<evidence type="ECO:0000313" key="1">
    <source>
        <dbReference type="EMBL" id="MFC0674586.1"/>
    </source>
</evidence>
<dbReference type="RefSeq" id="WP_376980820.1">
    <property type="nucleotide sequence ID" value="NZ_JBHLSV010000013.1"/>
</dbReference>
<accession>A0ABV6RC77</accession>